<keyword evidence="2" id="KW-1185">Reference proteome</keyword>
<gene>
    <name evidence="1" type="ORF">RFI_00304</name>
</gene>
<name>X6PF73_RETFI</name>
<dbReference type="Proteomes" id="UP000023152">
    <property type="component" value="Unassembled WGS sequence"/>
</dbReference>
<proteinExistence type="predicted"/>
<dbReference type="AlphaFoldDB" id="X6PF73"/>
<sequence>MFFCKIMQPKEVKLLNINNIKSILKDKVLTKINESNNCNSSHIQSFKKLPKSVTIDKKEYLLFIDYSKNKINIFNLNRVQFITIGYNLIVLLKSENMQDMNEWKQNAIILLKIKKSVKNDKTTILTICSYAIVHTYKSMISLIV</sequence>
<organism evidence="1 2">
    <name type="scientific">Reticulomyxa filosa</name>
    <dbReference type="NCBI Taxonomy" id="46433"/>
    <lineage>
        <taxon>Eukaryota</taxon>
        <taxon>Sar</taxon>
        <taxon>Rhizaria</taxon>
        <taxon>Retaria</taxon>
        <taxon>Foraminifera</taxon>
        <taxon>Monothalamids</taxon>
        <taxon>Reticulomyxidae</taxon>
        <taxon>Reticulomyxa</taxon>
    </lineage>
</organism>
<dbReference type="EMBL" id="ASPP01000319">
    <property type="protein sequence ID" value="ETO36758.1"/>
    <property type="molecule type" value="Genomic_DNA"/>
</dbReference>
<protein>
    <submittedName>
        <fullName evidence="1">Uncharacterized protein</fullName>
    </submittedName>
</protein>
<accession>X6PF73</accession>
<reference evidence="1 2" key="1">
    <citation type="journal article" date="2013" name="Curr. Biol.">
        <title>The Genome of the Foraminiferan Reticulomyxa filosa.</title>
        <authorList>
            <person name="Glockner G."/>
            <person name="Hulsmann N."/>
            <person name="Schleicher M."/>
            <person name="Noegel A.A."/>
            <person name="Eichinger L."/>
            <person name="Gallinger C."/>
            <person name="Pawlowski J."/>
            <person name="Sierra R."/>
            <person name="Euteneuer U."/>
            <person name="Pillet L."/>
            <person name="Moustafa A."/>
            <person name="Platzer M."/>
            <person name="Groth M."/>
            <person name="Szafranski K."/>
            <person name="Schliwa M."/>
        </authorList>
    </citation>
    <scope>NUCLEOTIDE SEQUENCE [LARGE SCALE GENOMIC DNA]</scope>
</reference>
<evidence type="ECO:0000313" key="2">
    <source>
        <dbReference type="Proteomes" id="UP000023152"/>
    </source>
</evidence>
<evidence type="ECO:0000313" key="1">
    <source>
        <dbReference type="EMBL" id="ETO36758.1"/>
    </source>
</evidence>
<comment type="caution">
    <text evidence="1">The sequence shown here is derived from an EMBL/GenBank/DDBJ whole genome shotgun (WGS) entry which is preliminary data.</text>
</comment>